<proteinExistence type="predicted"/>
<dbReference type="Pfam" id="PF06725">
    <property type="entry name" value="3D"/>
    <property type="match status" value="1"/>
</dbReference>
<keyword evidence="5" id="KW-1185">Reference proteome</keyword>
<dbReference type="InterPro" id="IPR051933">
    <property type="entry name" value="Resuscitation_pf_RpfB"/>
</dbReference>
<evidence type="ECO:0000256" key="2">
    <source>
        <dbReference type="SAM" id="MobiDB-lite"/>
    </source>
</evidence>
<dbReference type="Gene3D" id="2.40.40.10">
    <property type="entry name" value="RlpA-like domain"/>
    <property type="match status" value="1"/>
</dbReference>
<dbReference type="GO" id="GO:0009254">
    <property type="term" value="P:peptidoglycan turnover"/>
    <property type="evidence" value="ECO:0007669"/>
    <property type="project" value="InterPro"/>
</dbReference>
<evidence type="ECO:0000259" key="3">
    <source>
        <dbReference type="Pfam" id="PF06725"/>
    </source>
</evidence>
<dbReference type="AlphaFoldDB" id="A0A1G8MLM8"/>
<dbReference type="Proteomes" id="UP000199050">
    <property type="component" value="Unassembled WGS sequence"/>
</dbReference>
<gene>
    <name evidence="4" type="ORF">SAMN05216192_107145</name>
</gene>
<evidence type="ECO:0000313" key="5">
    <source>
        <dbReference type="Proteomes" id="UP000199050"/>
    </source>
</evidence>
<dbReference type="PANTHER" id="PTHR39160:SF4">
    <property type="entry name" value="RESUSCITATION-PROMOTING FACTOR RPFB"/>
    <property type="match status" value="1"/>
</dbReference>
<dbReference type="PANTHER" id="PTHR39160">
    <property type="entry name" value="CELL WALL-BINDING PROTEIN YOCH"/>
    <property type="match status" value="1"/>
</dbReference>
<dbReference type="EMBL" id="FNDX01000007">
    <property type="protein sequence ID" value="SDI68757.1"/>
    <property type="molecule type" value="Genomic_DNA"/>
</dbReference>
<name>A0A1G8MLM8_9BACL</name>
<dbReference type="CDD" id="cd22786">
    <property type="entry name" value="DPBB_YuiC-like"/>
    <property type="match status" value="1"/>
</dbReference>
<dbReference type="InterPro" id="IPR036908">
    <property type="entry name" value="RlpA-like_sf"/>
</dbReference>
<accession>A0A1G8MLM8</accession>
<feature type="region of interest" description="Disordered" evidence="2">
    <location>
        <begin position="102"/>
        <end position="140"/>
    </location>
</feature>
<sequence length="288" mass="30608">MNKMGLCQRLWCLMVTVVLILTAAGGYPDKGTGYAQARGTADIAGRLNSGTIKADDFQNRQGSSFFTSISGNVQPEVQTTGRAIVYSQEAFFTGASQLGGTSRLKPAATEAPEVPEAPQATAAPADKKPDTAVKQPASVPVAAPAPEQIITSMKVTATGYTAGYESTGKTSKHPQYGITYSGVKVRRDKNAVSTIAADPKVLPLGSILYIPGYGYAIVADTGSAIKGRKIDLYFATTKQVYKEWGKKTVVVQLIKRGNGKCTESMLKDLGKAIETYKTIPQDLLEESI</sequence>
<evidence type="ECO:0000313" key="4">
    <source>
        <dbReference type="EMBL" id="SDI68757.1"/>
    </source>
</evidence>
<feature type="compositionally biased region" description="Low complexity" evidence="2">
    <location>
        <begin position="105"/>
        <end position="124"/>
    </location>
</feature>
<keyword evidence="1" id="KW-0732">Signal</keyword>
<feature type="domain" description="3D" evidence="3">
    <location>
        <begin position="193"/>
        <end position="254"/>
    </location>
</feature>
<dbReference type="InterPro" id="IPR010611">
    <property type="entry name" value="3D_dom"/>
</dbReference>
<organism evidence="4 5">
    <name type="scientific">Paenibacillus typhae</name>
    <dbReference type="NCBI Taxonomy" id="1174501"/>
    <lineage>
        <taxon>Bacteria</taxon>
        <taxon>Bacillati</taxon>
        <taxon>Bacillota</taxon>
        <taxon>Bacilli</taxon>
        <taxon>Bacillales</taxon>
        <taxon>Paenibacillaceae</taxon>
        <taxon>Paenibacillus</taxon>
    </lineage>
</organism>
<dbReference type="STRING" id="1174501.SAMN05216192_107145"/>
<dbReference type="SUPFAM" id="SSF50685">
    <property type="entry name" value="Barwin-like endoglucanases"/>
    <property type="match status" value="1"/>
</dbReference>
<dbReference type="GO" id="GO:0019867">
    <property type="term" value="C:outer membrane"/>
    <property type="evidence" value="ECO:0007669"/>
    <property type="project" value="InterPro"/>
</dbReference>
<reference evidence="5" key="1">
    <citation type="submission" date="2016-10" db="EMBL/GenBank/DDBJ databases">
        <authorList>
            <person name="Varghese N."/>
            <person name="Submissions S."/>
        </authorList>
    </citation>
    <scope>NUCLEOTIDE SEQUENCE [LARGE SCALE GENOMIC DNA]</scope>
    <source>
        <strain evidence="5">CGMCC 1.11012</strain>
    </source>
</reference>
<dbReference type="GO" id="GO:0004553">
    <property type="term" value="F:hydrolase activity, hydrolyzing O-glycosyl compounds"/>
    <property type="evidence" value="ECO:0007669"/>
    <property type="project" value="InterPro"/>
</dbReference>
<protein>
    <submittedName>
        <fullName evidence="4">3D (Asp-Asp-Asp) domain-containing protein</fullName>
    </submittedName>
</protein>
<evidence type="ECO:0000256" key="1">
    <source>
        <dbReference type="ARBA" id="ARBA00022729"/>
    </source>
</evidence>